<accession>A0A1V1H236</accession>
<dbReference type="EMBL" id="AP011472">
    <property type="protein sequence ID" value="BAX25088.1"/>
    <property type="molecule type" value="Genomic_DNA"/>
</dbReference>
<organism evidence="1">
    <name type="scientific">Oryza australiensis</name>
    <dbReference type="NCBI Taxonomy" id="4532"/>
    <lineage>
        <taxon>Eukaryota</taxon>
        <taxon>Viridiplantae</taxon>
        <taxon>Streptophyta</taxon>
        <taxon>Embryophyta</taxon>
        <taxon>Tracheophyta</taxon>
        <taxon>Spermatophyta</taxon>
        <taxon>Magnoliopsida</taxon>
        <taxon>Liliopsida</taxon>
        <taxon>Poales</taxon>
        <taxon>Poaceae</taxon>
        <taxon>BOP clade</taxon>
        <taxon>Oryzoideae</taxon>
        <taxon>Oryzeae</taxon>
        <taxon>Oryzinae</taxon>
        <taxon>Oryza</taxon>
    </lineage>
</organism>
<name>A0A1V1H236_9ORYZ</name>
<sequence length="50" mass="5205">MAAATSLVQRGRLLLLSCNASSSSSPSSPPPPSLRALECTDYTNIDAILK</sequence>
<reference evidence="1" key="1">
    <citation type="submission" date="2009-05" db="EMBL/GenBank/DDBJ databases">
        <title>Oryza sativa Japonica Group genomic DNA, chromosome 6, BAC clone:KMK0024M20, cultivar:Khau Mac Kho.</title>
        <authorList>
            <person name="Matsumoto T."/>
            <person name="Wu J."/>
            <person name="Kanamori H."/>
        </authorList>
    </citation>
    <scope>NUCLEOTIDE SEQUENCE</scope>
    <source>
        <strain evidence="1">IRGC 100882</strain>
    </source>
</reference>
<protein>
    <submittedName>
        <fullName evidence="1">Uncharacterized protein</fullName>
    </submittedName>
</protein>
<gene>
    <name evidence="1" type="primary">OA_ABa0037F23.28</name>
</gene>
<dbReference type="AlphaFoldDB" id="A0A1V1H236"/>
<proteinExistence type="predicted"/>
<evidence type="ECO:0000313" key="1">
    <source>
        <dbReference type="EMBL" id="BAX25088.1"/>
    </source>
</evidence>